<evidence type="ECO:0000259" key="4">
    <source>
        <dbReference type="Pfam" id="PF02974"/>
    </source>
</evidence>
<organism evidence="5">
    <name type="scientific">Alsobacter sp. KACC 23698</name>
    <dbReference type="NCBI Taxonomy" id="3149229"/>
    <lineage>
        <taxon>Bacteria</taxon>
        <taxon>Pseudomonadati</taxon>
        <taxon>Pseudomonadota</taxon>
        <taxon>Alphaproteobacteria</taxon>
        <taxon>Hyphomicrobiales</taxon>
        <taxon>Alsobacteraceae</taxon>
        <taxon>Alsobacter</taxon>
    </lineage>
</organism>
<accession>A0AAU7JD45</accession>
<feature type="domain" description="Alkaline proteinase inhibitor/ Outer membrane lipoprotein Omp19" evidence="4">
    <location>
        <begin position="36"/>
        <end position="128"/>
    </location>
</feature>
<keyword evidence="5" id="KW-0481">Metalloenzyme inhibitor</keyword>
<dbReference type="SUPFAM" id="SSF50882">
    <property type="entry name" value="beta-Barrel protease inhibitors"/>
    <property type="match status" value="2"/>
</dbReference>
<proteinExistence type="predicted"/>
<dbReference type="Pfam" id="PF02974">
    <property type="entry name" value="Inh"/>
    <property type="match status" value="2"/>
</dbReference>
<dbReference type="InterPro" id="IPR016085">
    <property type="entry name" value="Protease_inh_B-barrel_dom"/>
</dbReference>
<dbReference type="Gene3D" id="2.40.128.10">
    <property type="match status" value="2"/>
</dbReference>
<reference evidence="5" key="1">
    <citation type="submission" date="2024-05" db="EMBL/GenBank/DDBJ databases">
        <authorList>
            <person name="Kim S."/>
            <person name="Heo J."/>
            <person name="Choi H."/>
            <person name="Choi Y."/>
            <person name="Kwon S.-W."/>
            <person name="Kim Y."/>
        </authorList>
    </citation>
    <scope>NUCLEOTIDE SEQUENCE</scope>
    <source>
        <strain evidence="5">KACC 23698</strain>
    </source>
</reference>
<feature type="compositionally biased region" description="Low complexity" evidence="2">
    <location>
        <begin position="134"/>
        <end position="162"/>
    </location>
</feature>
<evidence type="ECO:0000313" key="5">
    <source>
        <dbReference type="EMBL" id="XBO38074.1"/>
    </source>
</evidence>
<feature type="chain" id="PRO_5043851399" evidence="3">
    <location>
        <begin position="31"/>
        <end position="271"/>
    </location>
</feature>
<keyword evidence="1 3" id="KW-0732">Signal</keyword>
<evidence type="ECO:0000256" key="2">
    <source>
        <dbReference type="SAM" id="MobiDB-lite"/>
    </source>
</evidence>
<name>A0AAU7JD45_9HYPH</name>
<evidence type="ECO:0000256" key="1">
    <source>
        <dbReference type="ARBA" id="ARBA00022729"/>
    </source>
</evidence>
<sequence length="271" mass="27528">MRMGSWTGGGRWACGVALAGLLLAGSPAMAQSSDRAAVMTGAWELSNPKTSRSCRVRLGAETGLHGNQLGAPPACRSALPLLTQAAGWTLSGQTVTFVDSAGKTLVSFDREASGPGYTAAVDGGELTLKPLGNARAPAPEQTRTAAAPAATPAPRAGAGSAAPVPPASVAPNVTPQSLAGLYGVARDKGKPVCSIDLTLKAARKGGQYAASLSGGCIDPGLKVFDPVAWHTGSGRLYLIAKKGHDQGFSIMPDGTWQKDPPSGAQLYLKKQ</sequence>
<dbReference type="GO" id="GO:0004866">
    <property type="term" value="F:endopeptidase inhibitor activity"/>
    <property type="evidence" value="ECO:0007669"/>
    <property type="project" value="InterPro"/>
</dbReference>
<keyword evidence="5" id="KW-0646">Protease inhibitor</keyword>
<feature type="domain" description="Alkaline proteinase inhibitor/ Outer membrane lipoprotein Omp19" evidence="4">
    <location>
        <begin position="173"/>
        <end position="270"/>
    </location>
</feature>
<dbReference type="EMBL" id="CP157484">
    <property type="protein sequence ID" value="XBO38074.1"/>
    <property type="molecule type" value="Genomic_DNA"/>
</dbReference>
<dbReference type="AlphaFoldDB" id="A0AAU7JD45"/>
<gene>
    <name evidence="5" type="ORF">ABEG18_20520</name>
</gene>
<feature type="signal peptide" evidence="3">
    <location>
        <begin position="1"/>
        <end position="30"/>
    </location>
</feature>
<dbReference type="RefSeq" id="WP_406854908.1">
    <property type="nucleotide sequence ID" value="NZ_CP157484.1"/>
</dbReference>
<feature type="region of interest" description="Disordered" evidence="2">
    <location>
        <begin position="133"/>
        <end position="168"/>
    </location>
</feature>
<dbReference type="InterPro" id="IPR021140">
    <property type="entry name" value="Inh/Omp19"/>
</dbReference>
<keyword evidence="5" id="KW-0483">Metalloprotease inhibitor</keyword>
<evidence type="ECO:0000256" key="3">
    <source>
        <dbReference type="SAM" id="SignalP"/>
    </source>
</evidence>
<protein>
    <submittedName>
        <fullName evidence="5">AprI/Inh family metalloprotease inhibitor</fullName>
    </submittedName>
</protein>